<dbReference type="RefSeq" id="WP_182889752.1">
    <property type="nucleotide sequence ID" value="NZ_JACGZW010000002.1"/>
</dbReference>
<evidence type="ECO:0000313" key="2">
    <source>
        <dbReference type="Proteomes" id="UP000526734"/>
    </source>
</evidence>
<keyword evidence="2" id="KW-1185">Reference proteome</keyword>
<protein>
    <recommendedName>
        <fullName evidence="3">Lipoprotein</fullName>
    </recommendedName>
</protein>
<reference evidence="1 2" key="1">
    <citation type="submission" date="2020-08" db="EMBL/GenBank/DDBJ databases">
        <title>Amycolatopsis sp. nov. DR6-1 isolated from Dendrobium heterocarpum.</title>
        <authorList>
            <person name="Tedsree N."/>
            <person name="Kuncharoen N."/>
            <person name="Likhitwitayawuid K."/>
            <person name="Tanasupawat S."/>
        </authorList>
    </citation>
    <scope>NUCLEOTIDE SEQUENCE [LARGE SCALE GENOMIC DNA]</scope>
    <source>
        <strain evidence="1 2">DR6-1</strain>
    </source>
</reference>
<sequence>MASRATVAGAVLAAVVVAACSGPPDPRAYPGSEDGVSWEEAAARYAIALPSCPTKEFRFDVQPRLRDHLVFTFVASKSCVDGFLAHYGSDPAHPALKWPRDDNHPPFREDKSQRYGWTYDLTAKSALYNGFRTPNKSTFWLYVKSGAEETVYAWSLTTGAPN</sequence>
<proteinExistence type="predicted"/>
<organism evidence="1 2">
    <name type="scientific">Amycolatopsis dendrobii</name>
    <dbReference type="NCBI Taxonomy" id="2760662"/>
    <lineage>
        <taxon>Bacteria</taxon>
        <taxon>Bacillati</taxon>
        <taxon>Actinomycetota</taxon>
        <taxon>Actinomycetes</taxon>
        <taxon>Pseudonocardiales</taxon>
        <taxon>Pseudonocardiaceae</taxon>
        <taxon>Amycolatopsis</taxon>
    </lineage>
</organism>
<name>A0A7W3Z9E8_9PSEU</name>
<evidence type="ECO:0008006" key="3">
    <source>
        <dbReference type="Google" id="ProtNLM"/>
    </source>
</evidence>
<dbReference type="Proteomes" id="UP000526734">
    <property type="component" value="Unassembled WGS sequence"/>
</dbReference>
<dbReference type="PROSITE" id="PS51257">
    <property type="entry name" value="PROKAR_LIPOPROTEIN"/>
    <property type="match status" value="1"/>
</dbReference>
<accession>A0A7W3Z9E8</accession>
<dbReference type="AlphaFoldDB" id="A0A7W3Z9E8"/>
<evidence type="ECO:0000313" key="1">
    <source>
        <dbReference type="EMBL" id="MBB1152548.1"/>
    </source>
</evidence>
<dbReference type="EMBL" id="JACGZW010000002">
    <property type="protein sequence ID" value="MBB1152548.1"/>
    <property type="molecule type" value="Genomic_DNA"/>
</dbReference>
<gene>
    <name evidence="1" type="ORF">H4281_05355</name>
</gene>
<comment type="caution">
    <text evidence="1">The sequence shown here is derived from an EMBL/GenBank/DDBJ whole genome shotgun (WGS) entry which is preliminary data.</text>
</comment>